<reference evidence="6" key="2">
    <citation type="submission" date="2020-09" db="EMBL/GenBank/DDBJ databases">
        <authorList>
            <person name="Sun Q."/>
            <person name="Kim S."/>
        </authorList>
    </citation>
    <scope>NUCLEOTIDE SEQUENCE</scope>
    <source>
        <strain evidence="6">KCTC 22164</strain>
    </source>
</reference>
<reference evidence="6" key="1">
    <citation type="journal article" date="2014" name="Int. J. Syst. Evol. Microbiol.">
        <title>Complete genome sequence of Corynebacterium casei LMG S-19264T (=DSM 44701T), isolated from a smear-ripened cheese.</title>
        <authorList>
            <consortium name="US DOE Joint Genome Institute (JGI-PGF)"/>
            <person name="Walter F."/>
            <person name="Albersmeier A."/>
            <person name="Kalinowski J."/>
            <person name="Ruckert C."/>
        </authorList>
    </citation>
    <scope>NUCLEOTIDE SEQUENCE</scope>
    <source>
        <strain evidence="6">KCTC 22164</strain>
    </source>
</reference>
<dbReference type="Pfam" id="PF01263">
    <property type="entry name" value="Aldose_epim"/>
    <property type="match status" value="1"/>
</dbReference>
<dbReference type="EMBL" id="BMXP01000001">
    <property type="protein sequence ID" value="GGW76992.1"/>
    <property type="molecule type" value="Genomic_DNA"/>
</dbReference>
<dbReference type="InterPro" id="IPR025532">
    <property type="entry name" value="G6P_1-epimerase"/>
</dbReference>
<dbReference type="GO" id="GO:0047938">
    <property type="term" value="F:glucose-6-phosphate 1-epimerase activity"/>
    <property type="evidence" value="ECO:0007669"/>
    <property type="project" value="UniProtKB-UniRule"/>
</dbReference>
<organism evidence="6 7">
    <name type="scientific">Alteromonas halophila</name>
    <dbReference type="NCBI Taxonomy" id="516698"/>
    <lineage>
        <taxon>Bacteria</taxon>
        <taxon>Pseudomonadati</taxon>
        <taxon>Pseudomonadota</taxon>
        <taxon>Gammaproteobacteria</taxon>
        <taxon>Alteromonadales</taxon>
        <taxon>Alteromonadaceae</taxon>
        <taxon>Alteromonas/Salinimonas group</taxon>
        <taxon>Alteromonas</taxon>
    </lineage>
</organism>
<dbReference type="PANTHER" id="PTHR11122:SF13">
    <property type="entry name" value="GLUCOSE-6-PHOSPHATE 1-EPIMERASE"/>
    <property type="match status" value="1"/>
</dbReference>
<dbReference type="SUPFAM" id="SSF74650">
    <property type="entry name" value="Galactose mutarotase-like"/>
    <property type="match status" value="1"/>
</dbReference>
<proteinExistence type="inferred from homology"/>
<dbReference type="GO" id="GO:0005975">
    <property type="term" value="P:carbohydrate metabolic process"/>
    <property type="evidence" value="ECO:0007669"/>
    <property type="project" value="InterPro"/>
</dbReference>
<name>A0A918JI71_9ALTE</name>
<evidence type="ECO:0000256" key="3">
    <source>
        <dbReference type="ARBA" id="ARBA00023235"/>
    </source>
</evidence>
<dbReference type="InterPro" id="IPR011013">
    <property type="entry name" value="Gal_mutarotase_sf_dom"/>
</dbReference>
<dbReference type="AlphaFoldDB" id="A0A918JI71"/>
<keyword evidence="7" id="KW-1185">Reference proteome</keyword>
<dbReference type="Proteomes" id="UP000631300">
    <property type="component" value="Unassembled WGS sequence"/>
</dbReference>
<dbReference type="InterPro" id="IPR014718">
    <property type="entry name" value="GH-type_carb-bd"/>
</dbReference>
<dbReference type="Gene3D" id="2.70.98.10">
    <property type="match status" value="1"/>
</dbReference>
<dbReference type="GO" id="GO:0030246">
    <property type="term" value="F:carbohydrate binding"/>
    <property type="evidence" value="ECO:0007669"/>
    <property type="project" value="UniProtKB-UniRule"/>
</dbReference>
<comment type="similarity">
    <text evidence="2 4">Belongs to the glucose-6-phosphate 1-epimerase family.</text>
</comment>
<evidence type="ECO:0000256" key="4">
    <source>
        <dbReference type="PIRNR" id="PIRNR016020"/>
    </source>
</evidence>
<accession>A0A918JI71</accession>
<dbReference type="EC" id="5.1.3.15" evidence="4"/>
<protein>
    <recommendedName>
        <fullName evidence="4">Putative glucose-6-phosphate 1-epimerase</fullName>
        <ecNumber evidence="4">5.1.3.15</ecNumber>
    </recommendedName>
</protein>
<dbReference type="InterPro" id="IPR008183">
    <property type="entry name" value="Aldose_1/G6P_1-epimerase"/>
</dbReference>
<sequence>MTLASGITLDDTSGISFIEVDNDHATARISLYGGHVVSFIPKSDNTERLWLSPHAHMDGKKPIRGGVPVCWPWFSDDHGRDKGALPSHGFLRSQMWKIAQSEASPEGTRIVLCPAFTRADGFEHDSDVQLTVTVGRSLTISLTTTNTGVAPFTFNAALHSYFYVPDIHHTSITGIESDYTDKNDNWAVKPAPSPYLIEGEVDRIHSGSDKTVTVNIDASPFTAVHHANNDSVVVWTPWQGAASITDMDAFGFVHMICIETAVTKGHTLAAGASHSLTQTIEPLH</sequence>
<dbReference type="PIRSF" id="PIRSF016020">
    <property type="entry name" value="PHexose_mutarotase"/>
    <property type="match status" value="1"/>
</dbReference>
<evidence type="ECO:0000256" key="1">
    <source>
        <dbReference type="ARBA" id="ARBA00001096"/>
    </source>
</evidence>
<feature type="active site" evidence="5">
    <location>
        <position position="259"/>
    </location>
</feature>
<dbReference type="RefSeq" id="WP_189403718.1">
    <property type="nucleotide sequence ID" value="NZ_BMXP01000001.1"/>
</dbReference>
<evidence type="ECO:0000256" key="5">
    <source>
        <dbReference type="PIRSR" id="PIRSR016020-1"/>
    </source>
</evidence>
<dbReference type="CDD" id="cd09020">
    <property type="entry name" value="D-hex-6-P-epi_like"/>
    <property type="match status" value="1"/>
</dbReference>
<gene>
    <name evidence="6" type="ORF">GCM10007391_07350</name>
</gene>
<dbReference type="PANTHER" id="PTHR11122">
    <property type="entry name" value="APOSPORY-ASSOCIATED PROTEIN C-RELATED"/>
    <property type="match status" value="1"/>
</dbReference>
<comment type="catalytic activity">
    <reaction evidence="1">
        <text>alpha-D-glucose 6-phosphate = beta-D-glucose 6-phosphate</text>
        <dbReference type="Rhea" id="RHEA:16249"/>
        <dbReference type="ChEBI" id="CHEBI:58225"/>
        <dbReference type="ChEBI" id="CHEBI:58247"/>
        <dbReference type="EC" id="5.1.3.15"/>
    </reaction>
</comment>
<evidence type="ECO:0000313" key="6">
    <source>
        <dbReference type="EMBL" id="GGW76992.1"/>
    </source>
</evidence>
<feature type="active site" evidence="5">
    <location>
        <position position="159"/>
    </location>
</feature>
<evidence type="ECO:0000313" key="7">
    <source>
        <dbReference type="Proteomes" id="UP000631300"/>
    </source>
</evidence>
<keyword evidence="3 4" id="KW-0413">Isomerase</keyword>
<comment type="caution">
    <text evidence="6">The sequence shown here is derived from an EMBL/GenBank/DDBJ whole genome shotgun (WGS) entry which is preliminary data.</text>
</comment>
<evidence type="ECO:0000256" key="2">
    <source>
        <dbReference type="ARBA" id="ARBA00005866"/>
    </source>
</evidence>